<evidence type="ECO:0000256" key="6">
    <source>
        <dbReference type="SAM" id="SignalP"/>
    </source>
</evidence>
<evidence type="ECO:0000313" key="9">
    <source>
        <dbReference type="Proteomes" id="UP000585474"/>
    </source>
</evidence>
<comment type="caution">
    <text evidence="8">The sequence shown here is derived from an EMBL/GenBank/DDBJ whole genome shotgun (WGS) entry which is preliminary data.</text>
</comment>
<dbReference type="PANTHER" id="PTHR47965:SF28">
    <property type="entry name" value="BASIC 7S GLOBULIN"/>
    <property type="match status" value="1"/>
</dbReference>
<evidence type="ECO:0000259" key="7">
    <source>
        <dbReference type="PROSITE" id="PS51767"/>
    </source>
</evidence>
<reference evidence="8 9" key="1">
    <citation type="submission" date="2019-07" db="EMBL/GenBank/DDBJ databases">
        <title>De Novo Assembly of kiwifruit Actinidia rufa.</title>
        <authorList>
            <person name="Sugita-Konishi S."/>
            <person name="Sato K."/>
            <person name="Mori E."/>
            <person name="Abe Y."/>
            <person name="Kisaki G."/>
            <person name="Hamano K."/>
            <person name="Suezawa K."/>
            <person name="Otani M."/>
            <person name="Fukuda T."/>
            <person name="Manabe T."/>
            <person name="Gomi K."/>
            <person name="Tabuchi M."/>
            <person name="Akimitsu K."/>
            <person name="Kataoka I."/>
        </authorList>
    </citation>
    <scope>NUCLEOTIDE SEQUENCE [LARGE SCALE GENOMIC DNA]</scope>
    <source>
        <strain evidence="9">cv. Fuchu</strain>
    </source>
</reference>
<dbReference type="InterPro" id="IPR001461">
    <property type="entry name" value="Aspartic_peptidase_A1"/>
</dbReference>
<protein>
    <submittedName>
        <fullName evidence="8">Eukaryotic aspartyl protease family protein</fullName>
    </submittedName>
</protein>
<dbReference type="Pfam" id="PF14543">
    <property type="entry name" value="TAXi_N"/>
    <property type="match status" value="1"/>
</dbReference>
<evidence type="ECO:0000256" key="3">
    <source>
        <dbReference type="ARBA" id="ARBA00022525"/>
    </source>
</evidence>
<evidence type="ECO:0000313" key="8">
    <source>
        <dbReference type="EMBL" id="GFZ02944.1"/>
    </source>
</evidence>
<dbReference type="SUPFAM" id="SSF50630">
    <property type="entry name" value="Acid proteases"/>
    <property type="match status" value="1"/>
</dbReference>
<accession>A0A7J0FWH7</accession>
<name>A0A7J0FWH7_9ERIC</name>
<gene>
    <name evidence="8" type="ORF">Acr_15g0015520</name>
</gene>
<dbReference type="Pfam" id="PF14541">
    <property type="entry name" value="TAXi_C"/>
    <property type="match status" value="1"/>
</dbReference>
<keyword evidence="4 6" id="KW-0732">Signal</keyword>
<evidence type="ECO:0000256" key="1">
    <source>
        <dbReference type="ARBA" id="ARBA00004239"/>
    </source>
</evidence>
<dbReference type="EMBL" id="BJWL01000015">
    <property type="protein sequence ID" value="GFZ02944.1"/>
    <property type="molecule type" value="Genomic_DNA"/>
</dbReference>
<dbReference type="Proteomes" id="UP000585474">
    <property type="component" value="Unassembled WGS sequence"/>
</dbReference>
<evidence type="ECO:0000256" key="5">
    <source>
        <dbReference type="ARBA" id="ARBA00023157"/>
    </source>
</evidence>
<dbReference type="GO" id="GO:0004190">
    <property type="term" value="F:aspartic-type endopeptidase activity"/>
    <property type="evidence" value="ECO:0007669"/>
    <property type="project" value="InterPro"/>
</dbReference>
<dbReference type="InterPro" id="IPR033868">
    <property type="entry name" value="Xylanase_inhibitor_I-like"/>
</dbReference>
<comment type="subcellular location">
    <subcellularLocation>
        <location evidence="1">Secreted</location>
        <location evidence="1">Extracellular space</location>
    </subcellularLocation>
</comment>
<keyword evidence="8" id="KW-0645">Protease</keyword>
<dbReference type="CDD" id="cd05489">
    <property type="entry name" value="xylanase_inhibitor_I_like"/>
    <property type="match status" value="1"/>
</dbReference>
<keyword evidence="8" id="KW-0378">Hydrolase</keyword>
<dbReference type="InterPro" id="IPR033121">
    <property type="entry name" value="PEPTIDASE_A1"/>
</dbReference>
<proteinExistence type="inferred from homology"/>
<dbReference type="InterPro" id="IPR032861">
    <property type="entry name" value="TAXi_N"/>
</dbReference>
<dbReference type="GO" id="GO:0006508">
    <property type="term" value="P:proteolysis"/>
    <property type="evidence" value="ECO:0007669"/>
    <property type="project" value="UniProtKB-KW"/>
</dbReference>
<evidence type="ECO:0000256" key="4">
    <source>
        <dbReference type="ARBA" id="ARBA00022729"/>
    </source>
</evidence>
<feature type="domain" description="Peptidase A1" evidence="7">
    <location>
        <begin position="47"/>
        <end position="405"/>
    </location>
</feature>
<dbReference type="FunFam" id="2.40.70.10:FF:000041">
    <property type="entry name" value="Basic 7S globulin"/>
    <property type="match status" value="1"/>
</dbReference>
<keyword evidence="9" id="KW-1185">Reference proteome</keyword>
<dbReference type="InterPro" id="IPR032799">
    <property type="entry name" value="TAXi_C"/>
</dbReference>
<keyword evidence="5" id="KW-1015">Disulfide bond</keyword>
<feature type="chain" id="PRO_5029905668" evidence="6">
    <location>
        <begin position="26"/>
        <end position="424"/>
    </location>
</feature>
<feature type="signal peptide" evidence="6">
    <location>
        <begin position="1"/>
        <end position="25"/>
    </location>
</feature>
<dbReference type="PROSITE" id="PS51767">
    <property type="entry name" value="PEPTIDASE_A1"/>
    <property type="match status" value="1"/>
</dbReference>
<dbReference type="Gene3D" id="2.40.70.10">
    <property type="entry name" value="Acid Proteases"/>
    <property type="match status" value="2"/>
</dbReference>
<sequence>MASPLHYYHLLILSSLFSLIVLSESQTAFKPTTLVLPLQKDRTTSLHVATIQKRTPLTSLPFLVDVTARFLWADCEKHYLSTTYHAPFCHSTQCARAPAHYCRKCPSPARPGCHNNTCGVLASNPVTHKNATAELAQDMLSIRSARGSNPGPMVTVPQFLFACAPSSLLLGPLPKNVQGIAGFGHGPISLPTQLASHFGFSPQFALCLTASPNSNGVAFFGNGPYYIVPGIDISARAAYTPLTVSRQGEYLIKVSSIKVNGKPIPIKSPSAKQGLIKTMISTTTPYTVLEHSIFTTLTQFFAGQLSGVPQVKPTVSPFGVCFDSTKLPSTRMGPAVPTIDFVLGNQNVAWSIYGANSLVLARPGVACLAFADGGLSPKAEIVIGTYQLEDNLVQFDLGRSRLGFSSSLLMRRTNCANFNFSSTP</sequence>
<dbReference type="GO" id="GO:0005576">
    <property type="term" value="C:extracellular region"/>
    <property type="evidence" value="ECO:0007669"/>
    <property type="project" value="UniProtKB-SubCell"/>
</dbReference>
<dbReference type="InterPro" id="IPR021109">
    <property type="entry name" value="Peptidase_aspartic_dom_sf"/>
</dbReference>
<evidence type="ECO:0000256" key="2">
    <source>
        <dbReference type="ARBA" id="ARBA00007447"/>
    </source>
</evidence>
<dbReference type="AlphaFoldDB" id="A0A7J0FWH7"/>
<organism evidence="8 9">
    <name type="scientific">Actinidia rufa</name>
    <dbReference type="NCBI Taxonomy" id="165716"/>
    <lineage>
        <taxon>Eukaryota</taxon>
        <taxon>Viridiplantae</taxon>
        <taxon>Streptophyta</taxon>
        <taxon>Embryophyta</taxon>
        <taxon>Tracheophyta</taxon>
        <taxon>Spermatophyta</taxon>
        <taxon>Magnoliopsida</taxon>
        <taxon>eudicotyledons</taxon>
        <taxon>Gunneridae</taxon>
        <taxon>Pentapetalae</taxon>
        <taxon>asterids</taxon>
        <taxon>Ericales</taxon>
        <taxon>Actinidiaceae</taxon>
        <taxon>Actinidia</taxon>
    </lineage>
</organism>
<dbReference type="PANTHER" id="PTHR47965">
    <property type="entry name" value="ASPARTYL PROTEASE-RELATED"/>
    <property type="match status" value="1"/>
</dbReference>
<dbReference type="FunFam" id="2.40.70.10:FF:000045">
    <property type="entry name" value="Basic 7S globulin"/>
    <property type="match status" value="1"/>
</dbReference>
<dbReference type="OrthoDB" id="1258937at2759"/>
<keyword evidence="3" id="KW-0964">Secreted</keyword>
<comment type="similarity">
    <text evidence="2">Belongs to the peptidase A1 family.</text>
</comment>